<comment type="caution">
    <text evidence="2">The sequence shown here is derived from an EMBL/GenBank/DDBJ whole genome shotgun (WGS) entry which is preliminary data.</text>
</comment>
<accession>A0A848LB36</accession>
<dbReference type="Proteomes" id="UP000518300">
    <property type="component" value="Unassembled WGS sequence"/>
</dbReference>
<evidence type="ECO:0008006" key="4">
    <source>
        <dbReference type="Google" id="ProtNLM"/>
    </source>
</evidence>
<feature type="chain" id="PRO_5032955068" description="Lipoprotein" evidence="1">
    <location>
        <begin position="24"/>
        <end position="101"/>
    </location>
</feature>
<keyword evidence="1" id="KW-0732">Signal</keyword>
<organism evidence="2 3">
    <name type="scientific">Pyxidicoccus fallax</name>
    <dbReference type="NCBI Taxonomy" id="394095"/>
    <lineage>
        <taxon>Bacteria</taxon>
        <taxon>Pseudomonadati</taxon>
        <taxon>Myxococcota</taxon>
        <taxon>Myxococcia</taxon>
        <taxon>Myxococcales</taxon>
        <taxon>Cystobacterineae</taxon>
        <taxon>Myxococcaceae</taxon>
        <taxon>Pyxidicoccus</taxon>
    </lineage>
</organism>
<evidence type="ECO:0000313" key="2">
    <source>
        <dbReference type="EMBL" id="NMO13903.1"/>
    </source>
</evidence>
<reference evidence="2 3" key="1">
    <citation type="submission" date="2020-04" db="EMBL/GenBank/DDBJ databases">
        <title>Draft genome of Pyxidicoccus fallax type strain.</title>
        <authorList>
            <person name="Whitworth D.E."/>
        </authorList>
    </citation>
    <scope>NUCLEOTIDE SEQUENCE [LARGE SCALE GENOMIC DNA]</scope>
    <source>
        <strain evidence="2 3">DSM 14698</strain>
    </source>
</reference>
<proteinExistence type="predicted"/>
<dbReference type="RefSeq" id="WP_169343187.1">
    <property type="nucleotide sequence ID" value="NZ_JABBJJ010000010.1"/>
</dbReference>
<protein>
    <recommendedName>
        <fullName evidence="4">Lipoprotein</fullName>
    </recommendedName>
</protein>
<name>A0A848LB36_9BACT</name>
<keyword evidence="3" id="KW-1185">Reference proteome</keyword>
<evidence type="ECO:0000256" key="1">
    <source>
        <dbReference type="SAM" id="SignalP"/>
    </source>
</evidence>
<dbReference type="EMBL" id="JABBJJ010000010">
    <property type="protein sequence ID" value="NMO13903.1"/>
    <property type="molecule type" value="Genomic_DNA"/>
</dbReference>
<evidence type="ECO:0000313" key="3">
    <source>
        <dbReference type="Proteomes" id="UP000518300"/>
    </source>
</evidence>
<gene>
    <name evidence="2" type="ORF">HG543_03385</name>
</gene>
<dbReference type="AlphaFoldDB" id="A0A848LB36"/>
<sequence length="101" mass="11072">MNLLRRSLLLIPALFLAPLSASAAAPYYPYCDYKCVGQWECSTPCWDFDRTITTCGEYFGVCDGLTAQPSEVQAFVQPEAAQQETDDAALICRAPVEQAQG</sequence>
<feature type="signal peptide" evidence="1">
    <location>
        <begin position="1"/>
        <end position="23"/>
    </location>
</feature>